<proteinExistence type="predicted"/>
<dbReference type="PANTHER" id="PTHR37422:SF17">
    <property type="entry name" value="O-ANTIGEN LIGASE"/>
    <property type="match status" value="1"/>
</dbReference>
<feature type="transmembrane region" description="Helical" evidence="5">
    <location>
        <begin position="314"/>
        <end position="332"/>
    </location>
</feature>
<reference evidence="7 8" key="1">
    <citation type="submission" date="2017-06" db="EMBL/GenBank/DDBJ databases">
        <authorList>
            <consortium name="Pathogen Informatics"/>
        </authorList>
    </citation>
    <scope>NUCLEOTIDE SEQUENCE [LARGE SCALE GENOMIC DNA]</scope>
    <source>
        <strain evidence="7 8">NCTC13490</strain>
    </source>
</reference>
<feature type="transmembrane region" description="Helical" evidence="5">
    <location>
        <begin position="12"/>
        <end position="35"/>
    </location>
</feature>
<feature type="transmembrane region" description="Helical" evidence="5">
    <location>
        <begin position="133"/>
        <end position="154"/>
    </location>
</feature>
<feature type="domain" description="O-antigen ligase-related" evidence="6">
    <location>
        <begin position="203"/>
        <end position="331"/>
    </location>
</feature>
<feature type="transmembrane region" description="Helical" evidence="5">
    <location>
        <begin position="166"/>
        <end position="188"/>
    </location>
</feature>
<name>A0A239X770_9FLAO</name>
<feature type="transmembrane region" description="Helical" evidence="5">
    <location>
        <begin position="352"/>
        <end position="374"/>
    </location>
</feature>
<dbReference type="KEGG" id="ctak:4412677_01080"/>
<dbReference type="InterPro" id="IPR051533">
    <property type="entry name" value="WaaL-like"/>
</dbReference>
<dbReference type="Pfam" id="PF04932">
    <property type="entry name" value="Wzy_C"/>
    <property type="match status" value="1"/>
</dbReference>
<feature type="transmembrane region" description="Helical" evidence="5">
    <location>
        <begin position="239"/>
        <end position="257"/>
    </location>
</feature>
<keyword evidence="2 5" id="KW-0812">Transmembrane</keyword>
<dbReference type="RefSeq" id="WP_095071148.1">
    <property type="nucleotide sequence ID" value="NZ_LT906465.1"/>
</dbReference>
<keyword evidence="3 5" id="KW-1133">Transmembrane helix</keyword>
<keyword evidence="4 5" id="KW-0472">Membrane</keyword>
<keyword evidence="7" id="KW-0436">Ligase</keyword>
<dbReference type="PANTHER" id="PTHR37422">
    <property type="entry name" value="TEICHURONIC ACID BIOSYNTHESIS PROTEIN TUAE"/>
    <property type="match status" value="1"/>
</dbReference>
<dbReference type="Proteomes" id="UP000215196">
    <property type="component" value="Chromosome 1"/>
</dbReference>
<evidence type="ECO:0000313" key="8">
    <source>
        <dbReference type="Proteomes" id="UP000215196"/>
    </source>
</evidence>
<protein>
    <submittedName>
        <fullName evidence="7">Lipid A core - O-antigen ligase and related enzymes</fullName>
    </submittedName>
</protein>
<dbReference type="EMBL" id="LT906465">
    <property type="protein sequence ID" value="SNV42399.1"/>
    <property type="molecule type" value="Genomic_DNA"/>
</dbReference>
<evidence type="ECO:0000256" key="1">
    <source>
        <dbReference type="ARBA" id="ARBA00004141"/>
    </source>
</evidence>
<evidence type="ECO:0000313" key="7">
    <source>
        <dbReference type="EMBL" id="SNV42399.1"/>
    </source>
</evidence>
<sequence length="395" mass="45597">MEVGNTRQFTFETFFLIFVTVGYVLFSSFAIPLGIENTRIFAVPYRVAVALFSVYFIIKGFPRLKSAALPVTSIIIFWALYFFKCWYSFNNDSYEPKVLSQVNETYIRILLIAFLPSVALVMMDYAKVNLKTAALWCFRILFFMLLLNAVYGLANMENGRMPHIFSIYYISYGHLGTSLVLISFFFLLFKKDNQWRWLWICGILLGCYIIVEGFARSPFLAMVVCTLVLLVIKRKIKYILIFVLLLVLVIAAIYISVKTGSNTLIFAERVYRWLFEGDNSLRTPLFQRAVSIFTEHPLLGGRVLYEDGMYPHNLFLELLMSSGIIGFIFYFAKFIPLFDTGQYFFKNGGNNYHTVFFLLFLQYLTLVMTSYSLIGTPEFIHLSAVVIGLSLNNKK</sequence>
<gene>
    <name evidence="7" type="ORF">SAMEA4412677_01080</name>
</gene>
<evidence type="ECO:0000256" key="2">
    <source>
        <dbReference type="ARBA" id="ARBA00022692"/>
    </source>
</evidence>
<evidence type="ECO:0000256" key="4">
    <source>
        <dbReference type="ARBA" id="ARBA00023136"/>
    </source>
</evidence>
<feature type="transmembrane region" description="Helical" evidence="5">
    <location>
        <begin position="67"/>
        <end position="89"/>
    </location>
</feature>
<dbReference type="GO" id="GO:0016874">
    <property type="term" value="F:ligase activity"/>
    <property type="evidence" value="ECO:0007669"/>
    <property type="project" value="UniProtKB-KW"/>
</dbReference>
<dbReference type="InterPro" id="IPR007016">
    <property type="entry name" value="O-antigen_ligase-rel_domated"/>
</dbReference>
<evidence type="ECO:0000256" key="3">
    <source>
        <dbReference type="ARBA" id="ARBA00022989"/>
    </source>
</evidence>
<dbReference type="GO" id="GO:0016020">
    <property type="term" value="C:membrane"/>
    <property type="evidence" value="ECO:0007669"/>
    <property type="project" value="UniProtKB-SubCell"/>
</dbReference>
<evidence type="ECO:0000256" key="5">
    <source>
        <dbReference type="SAM" id="Phobius"/>
    </source>
</evidence>
<keyword evidence="8" id="KW-1185">Reference proteome</keyword>
<organism evidence="7 8">
    <name type="scientific">Chryseobacterium taklimakanense</name>
    <dbReference type="NCBI Taxonomy" id="536441"/>
    <lineage>
        <taxon>Bacteria</taxon>
        <taxon>Pseudomonadati</taxon>
        <taxon>Bacteroidota</taxon>
        <taxon>Flavobacteriia</taxon>
        <taxon>Flavobacteriales</taxon>
        <taxon>Weeksellaceae</taxon>
        <taxon>Chryseobacterium group</taxon>
        <taxon>Chryseobacterium</taxon>
    </lineage>
</organism>
<comment type="subcellular location">
    <subcellularLocation>
        <location evidence="1">Membrane</location>
        <topology evidence="1">Multi-pass membrane protein</topology>
    </subcellularLocation>
</comment>
<accession>A0A239X770</accession>
<feature type="transmembrane region" description="Helical" evidence="5">
    <location>
        <begin position="41"/>
        <end position="58"/>
    </location>
</feature>
<feature type="transmembrane region" description="Helical" evidence="5">
    <location>
        <begin position="109"/>
        <end position="126"/>
    </location>
</feature>
<feature type="transmembrane region" description="Helical" evidence="5">
    <location>
        <begin position="195"/>
        <end position="211"/>
    </location>
</feature>
<dbReference type="AlphaFoldDB" id="A0A239X770"/>
<evidence type="ECO:0000259" key="6">
    <source>
        <dbReference type="Pfam" id="PF04932"/>
    </source>
</evidence>